<dbReference type="SUPFAM" id="SSF54495">
    <property type="entry name" value="UBC-like"/>
    <property type="match status" value="1"/>
</dbReference>
<dbReference type="SUPFAM" id="SSF52540">
    <property type="entry name" value="P-loop containing nucleoside triphosphate hydrolases"/>
    <property type="match status" value="1"/>
</dbReference>
<evidence type="ECO:0008006" key="7">
    <source>
        <dbReference type="Google" id="ProtNLM"/>
    </source>
</evidence>
<feature type="compositionally biased region" description="Low complexity" evidence="2">
    <location>
        <begin position="338"/>
        <end position="348"/>
    </location>
</feature>
<accession>A0A0G4IQ27</accession>
<sequence>LTLMPAADLHRSGGDCPDMTTGSGSRTTVLCLHGGLQTGTVFRERLQRLEARLMAQASDLALDFVYVDGPFENAETGLRDWMDRRSSFPCMCAAMSIVERAMPFSGVIGFSAGATVASAIARMPGRFPGVSWFILAGAPDIDPCLCAKRLSTDPTSPSVVKTLHIVGDGDEAVKPEESLRVWERFDQAELRRHDKGHCLPTSAHDLDAYVDFIRRCSAPDDEHRLAQDEELEAMSAIFPDEFAVEAGGPPGERLCTVKMPLADLELAFRIGPSYPDTLPFIHLRHSMSLSQFPPVLASGLLKAARSAAVELSGTAMLYEVASAALRFLEDAPAQPPTDASVVASSSSSDDADDDVRMVVSLSTGGNDDRLSRNARGEWRHTVGLVGKPSAGKSTLFNCATRSLNAKMAAHPFTTIEANVGHGVWRSPDFEDRLLPLLVKDVAGLVPGAYEGRGRGNQFLNDLCDADVLIHVVDGSGLSDVDGNIIPDDGSDLGQDPLRDVAWVRNELHQWIFSNILRKWPSIVKRPRRLLSMFSGYRASRSLVQRAIRAGGLNVDVDPCSAKTQWTEAALHRVVDAFLQARFPIVLALNKADLSTATVHIKRVQDVIGNHAVAVSAGVELWLQQKARQGRLSYEFGLPSFRCLGTSDFDEDDKRRLSQAAHVFDTWGTTGVLQALTAAVMTRPPVLCYPVADLDTRAPLIADEPCIMMKPGSTVDDLFDVLRHNAQRAALDGQFVRAEAMALDGSSRKAIRRDAEIGPQLRSVGWGYRVAGMGVPKQMMVATAVVTVLYLWLPSFTHEQRWTDPVGEYNKVRAMDKARAKARYGGGDQGHQPEPNHH</sequence>
<dbReference type="GO" id="GO:0005737">
    <property type="term" value="C:cytoplasm"/>
    <property type="evidence" value="ECO:0007669"/>
    <property type="project" value="TreeGrafter"/>
</dbReference>
<reference evidence="5 6" key="1">
    <citation type="submission" date="2015-02" db="EMBL/GenBank/DDBJ databases">
        <authorList>
            <person name="Chooi Y.-H."/>
        </authorList>
    </citation>
    <scope>NUCLEOTIDE SEQUENCE [LARGE SCALE GENOMIC DNA]</scope>
    <source>
        <strain evidence="5">E3</strain>
    </source>
</reference>
<dbReference type="InterPro" id="IPR013646">
    <property type="entry name" value="YGR210-like_G4"/>
</dbReference>
<dbReference type="InterPro" id="IPR006575">
    <property type="entry name" value="RWD_dom"/>
</dbReference>
<dbReference type="PANTHER" id="PTHR23305:SF1">
    <property type="entry name" value="OBG-TYPE G DOMAIN-CONTAINING PROTEIN"/>
    <property type="match status" value="1"/>
</dbReference>
<evidence type="ECO:0000256" key="2">
    <source>
        <dbReference type="SAM" id="MobiDB-lite"/>
    </source>
</evidence>
<dbReference type="OrthoDB" id="545683at2759"/>
<dbReference type="SMART" id="SM00591">
    <property type="entry name" value="RWD"/>
    <property type="match status" value="1"/>
</dbReference>
<feature type="domain" description="RWD" evidence="3">
    <location>
        <begin position="229"/>
        <end position="331"/>
    </location>
</feature>
<dbReference type="Gene3D" id="1.10.8.470">
    <property type="match status" value="1"/>
</dbReference>
<dbReference type="PROSITE" id="PS50908">
    <property type="entry name" value="RWD"/>
    <property type="match status" value="1"/>
</dbReference>
<dbReference type="SUPFAM" id="SSF53474">
    <property type="entry name" value="alpha/beta-Hydrolases"/>
    <property type="match status" value="1"/>
</dbReference>
<name>A0A0G4IQ27_PLABS</name>
<keyword evidence="1" id="KW-0547">Nucleotide-binding</keyword>
<dbReference type="PRINTS" id="PR00326">
    <property type="entry name" value="GTP1OBG"/>
</dbReference>
<dbReference type="Proteomes" id="UP000039324">
    <property type="component" value="Unassembled WGS sequence"/>
</dbReference>
<dbReference type="Pfam" id="PF01926">
    <property type="entry name" value="MMR_HSR1"/>
    <property type="match status" value="1"/>
</dbReference>
<keyword evidence="6" id="KW-1185">Reference proteome</keyword>
<dbReference type="Gene3D" id="3.10.110.10">
    <property type="entry name" value="Ubiquitin Conjugating Enzyme"/>
    <property type="match status" value="1"/>
</dbReference>
<feature type="region of interest" description="Disordered" evidence="2">
    <location>
        <begin position="1"/>
        <end position="21"/>
    </location>
</feature>
<dbReference type="InterPro" id="IPR016135">
    <property type="entry name" value="UBQ-conjugating_enzyme/RWD"/>
</dbReference>
<feature type="non-terminal residue" evidence="5">
    <location>
        <position position="1"/>
    </location>
</feature>
<gene>
    <name evidence="5" type="ORF">PBRA_000813</name>
</gene>
<evidence type="ECO:0000256" key="1">
    <source>
        <dbReference type="ARBA" id="ARBA00022741"/>
    </source>
</evidence>
<dbReference type="PANTHER" id="PTHR23305">
    <property type="entry name" value="OBG GTPASE FAMILY"/>
    <property type="match status" value="1"/>
</dbReference>
<dbReference type="InterPro" id="IPR031167">
    <property type="entry name" value="G_OBG"/>
</dbReference>
<dbReference type="Pfam" id="PF08438">
    <property type="entry name" value="YGR210-like_G4"/>
    <property type="match status" value="1"/>
</dbReference>
<feature type="region of interest" description="Disordered" evidence="2">
    <location>
        <begin position="333"/>
        <end position="352"/>
    </location>
</feature>
<dbReference type="GO" id="GO:0016887">
    <property type="term" value="F:ATP hydrolysis activity"/>
    <property type="evidence" value="ECO:0007669"/>
    <property type="project" value="TreeGrafter"/>
</dbReference>
<dbReference type="EMBL" id="CDSF01000079">
    <property type="protein sequence ID" value="CEO97468.1"/>
    <property type="molecule type" value="Genomic_DNA"/>
</dbReference>
<organism evidence="5 6">
    <name type="scientific">Plasmodiophora brassicae</name>
    <name type="common">Clubroot disease agent</name>
    <dbReference type="NCBI Taxonomy" id="37360"/>
    <lineage>
        <taxon>Eukaryota</taxon>
        <taxon>Sar</taxon>
        <taxon>Rhizaria</taxon>
        <taxon>Endomyxa</taxon>
        <taxon>Phytomyxea</taxon>
        <taxon>Plasmodiophorida</taxon>
        <taxon>Plasmodiophoridae</taxon>
        <taxon>Plasmodiophora</taxon>
    </lineage>
</organism>
<feature type="domain" description="OBG-type G" evidence="4">
    <location>
        <begin position="380"/>
        <end position="593"/>
    </location>
</feature>
<proteinExistence type="predicted"/>
<protein>
    <recommendedName>
        <fullName evidence="7">OBG-type G domain-containing protein</fullName>
    </recommendedName>
</protein>
<dbReference type="Pfam" id="PF03959">
    <property type="entry name" value="FSH1"/>
    <property type="match status" value="2"/>
</dbReference>
<dbReference type="Pfam" id="PF05773">
    <property type="entry name" value="RWD"/>
    <property type="match status" value="1"/>
</dbReference>
<dbReference type="AlphaFoldDB" id="A0A0G4IQ27"/>
<evidence type="ECO:0000313" key="5">
    <source>
        <dbReference type="EMBL" id="CEO97468.1"/>
    </source>
</evidence>
<evidence type="ECO:0000313" key="6">
    <source>
        <dbReference type="Proteomes" id="UP000039324"/>
    </source>
</evidence>
<dbReference type="OMA" id="HPIRYSI"/>
<dbReference type="InterPro" id="IPR029058">
    <property type="entry name" value="AB_hydrolase_fold"/>
</dbReference>
<dbReference type="STRING" id="37360.A0A0G4IQ27"/>
<dbReference type="Gene3D" id="3.40.50.1820">
    <property type="entry name" value="alpha/beta hydrolase"/>
    <property type="match status" value="1"/>
</dbReference>
<dbReference type="PROSITE" id="PS51710">
    <property type="entry name" value="G_OBG"/>
    <property type="match status" value="1"/>
</dbReference>
<dbReference type="GO" id="GO:0005525">
    <property type="term" value="F:GTP binding"/>
    <property type="evidence" value="ECO:0007669"/>
    <property type="project" value="InterPro"/>
</dbReference>
<dbReference type="InterPro" id="IPR005645">
    <property type="entry name" value="FSH-like_dom"/>
</dbReference>
<dbReference type="InterPro" id="IPR027417">
    <property type="entry name" value="P-loop_NTPase"/>
</dbReference>
<evidence type="ECO:0000259" key="4">
    <source>
        <dbReference type="PROSITE" id="PS51710"/>
    </source>
</evidence>
<dbReference type="InterPro" id="IPR006073">
    <property type="entry name" value="GTP-bd"/>
</dbReference>
<evidence type="ECO:0000259" key="3">
    <source>
        <dbReference type="PROSITE" id="PS50908"/>
    </source>
</evidence>
<dbReference type="Gene3D" id="3.40.50.300">
    <property type="entry name" value="P-loop containing nucleotide triphosphate hydrolases"/>
    <property type="match status" value="1"/>
</dbReference>